<keyword evidence="11" id="KW-1185">Reference proteome</keyword>
<keyword evidence="5" id="KW-0479">Metal-binding</keyword>
<comment type="cofactor">
    <cofactor evidence="1">
        <name>heme c</name>
        <dbReference type="ChEBI" id="CHEBI:61717"/>
    </cofactor>
</comment>
<dbReference type="RefSeq" id="WP_285608146.1">
    <property type="nucleotide sequence ID" value="NZ_BSDC01000002.1"/>
</dbReference>
<evidence type="ECO:0000256" key="4">
    <source>
        <dbReference type="ARBA" id="ARBA00022617"/>
    </source>
</evidence>
<keyword evidence="3" id="KW-0813">Transport</keyword>
<comment type="subcellular location">
    <subcellularLocation>
        <location evidence="2">Cell envelope</location>
    </subcellularLocation>
</comment>
<name>A0ABQ5PXK2_9BACT</name>
<feature type="signal peptide" evidence="8">
    <location>
        <begin position="1"/>
        <end position="20"/>
    </location>
</feature>
<dbReference type="Pfam" id="PF14537">
    <property type="entry name" value="Cytochrom_c3_2"/>
    <property type="match status" value="1"/>
</dbReference>
<evidence type="ECO:0000256" key="6">
    <source>
        <dbReference type="ARBA" id="ARBA00022982"/>
    </source>
</evidence>
<dbReference type="SUPFAM" id="SSF48695">
    <property type="entry name" value="Multiheme cytochromes"/>
    <property type="match status" value="1"/>
</dbReference>
<protein>
    <recommendedName>
        <fullName evidence="9">Tetrahaem cytochrome domain-containing protein</fullName>
    </recommendedName>
</protein>
<keyword evidence="6" id="KW-0249">Electron transport</keyword>
<evidence type="ECO:0000313" key="11">
    <source>
        <dbReference type="Proteomes" id="UP001165044"/>
    </source>
</evidence>
<comment type="caution">
    <text evidence="10">The sequence shown here is derived from an EMBL/GenBank/DDBJ whole genome shotgun (WGS) entry which is preliminary data.</text>
</comment>
<evidence type="ECO:0000256" key="7">
    <source>
        <dbReference type="ARBA" id="ARBA00023004"/>
    </source>
</evidence>
<organism evidence="10 11">
    <name type="scientific">Geothrix edaphica</name>
    <dbReference type="NCBI Taxonomy" id="2927976"/>
    <lineage>
        <taxon>Bacteria</taxon>
        <taxon>Pseudomonadati</taxon>
        <taxon>Acidobacteriota</taxon>
        <taxon>Holophagae</taxon>
        <taxon>Holophagales</taxon>
        <taxon>Holophagaceae</taxon>
        <taxon>Geothrix</taxon>
    </lineage>
</organism>
<evidence type="ECO:0000256" key="1">
    <source>
        <dbReference type="ARBA" id="ARBA00001926"/>
    </source>
</evidence>
<evidence type="ECO:0000256" key="2">
    <source>
        <dbReference type="ARBA" id="ARBA00004196"/>
    </source>
</evidence>
<dbReference type="EMBL" id="BSDC01000002">
    <property type="protein sequence ID" value="GLH67195.1"/>
    <property type="molecule type" value="Genomic_DNA"/>
</dbReference>
<evidence type="ECO:0000256" key="3">
    <source>
        <dbReference type="ARBA" id="ARBA00022448"/>
    </source>
</evidence>
<dbReference type="InterPro" id="IPR036280">
    <property type="entry name" value="Multihaem_cyt_sf"/>
</dbReference>
<dbReference type="Proteomes" id="UP001165044">
    <property type="component" value="Unassembled WGS sequence"/>
</dbReference>
<sequence>MLLIRSMALGLVASAVALTAAPTKVGAAACKMCHKVQFESWNASAHAKTKPVLDCEACHGPGSEYKAVKVMKDPAAAKKAGLIMPDKAQCATCHGKHMVSPMTDAMFAKVHAHKKK</sequence>
<proteinExistence type="predicted"/>
<gene>
    <name evidence="10" type="ORF">GETHED_15590</name>
</gene>
<feature type="chain" id="PRO_5045716475" description="Tetrahaem cytochrome domain-containing protein" evidence="8">
    <location>
        <begin position="21"/>
        <end position="116"/>
    </location>
</feature>
<dbReference type="Gene3D" id="1.10.1130.10">
    <property type="entry name" value="Flavocytochrome C3, Chain A"/>
    <property type="match status" value="1"/>
</dbReference>
<evidence type="ECO:0000313" key="10">
    <source>
        <dbReference type="EMBL" id="GLH67195.1"/>
    </source>
</evidence>
<keyword evidence="8" id="KW-0732">Signal</keyword>
<accession>A0ABQ5PXK2</accession>
<evidence type="ECO:0000256" key="5">
    <source>
        <dbReference type="ARBA" id="ARBA00022723"/>
    </source>
</evidence>
<keyword evidence="4" id="KW-0349">Heme</keyword>
<reference evidence="10" key="1">
    <citation type="journal article" date="2023" name="Antonie Van Leeuwenhoek">
        <title>Mesoterricola silvestris gen. nov., sp. nov., Mesoterricola sediminis sp. nov., Geothrix oryzae sp. nov., Geothrix edaphica sp. nov., Geothrix rubra sp. nov., and Geothrix limicola sp. nov., six novel members of Acidobacteriota isolated from soils.</title>
        <authorList>
            <person name="Itoh H."/>
            <person name="Sugisawa Y."/>
            <person name="Mise K."/>
            <person name="Xu Z."/>
            <person name="Kuniyasu M."/>
            <person name="Ushijima N."/>
            <person name="Kawano K."/>
            <person name="Kobayashi E."/>
            <person name="Shiratori Y."/>
            <person name="Masuda Y."/>
            <person name="Senoo K."/>
        </authorList>
    </citation>
    <scope>NUCLEOTIDE SEQUENCE</scope>
    <source>
        <strain evidence="10">Red802</strain>
    </source>
</reference>
<feature type="domain" description="Tetrahaem cytochrome" evidence="9">
    <location>
        <begin position="28"/>
        <end position="101"/>
    </location>
</feature>
<keyword evidence="7" id="KW-0408">Iron</keyword>
<evidence type="ECO:0000256" key="8">
    <source>
        <dbReference type="SAM" id="SignalP"/>
    </source>
</evidence>
<dbReference type="InterPro" id="IPR012286">
    <property type="entry name" value="Tetrahaem_cytochrome"/>
</dbReference>
<evidence type="ECO:0000259" key="9">
    <source>
        <dbReference type="Pfam" id="PF14537"/>
    </source>
</evidence>